<sequence>MKSKNLKILLFFHGGSRNRGCEAIVRTAAQLLKSDERIQELALSSSDLNSDRIIPHIDVIHLDQPATLKKFSVQGLLSAVKVKLFKDESLAYRKIHESIIKLIPQYDIFLSIGGDNYCYGEQPGIYEIDRQIKKAGKKLVLWGASIGEEDLSEAKLKDLKSFDLLLVRESITERTLKKAGIRNVKLVADGAFLMEKTELPLPPGWQEGKTVGFNFSPLVIKKNPESKNAAIALVQHILDTTDFTVCFVPHVIISGNDDYEILQEFEAHFKDSRRTLLLPNDLNATEYKGYIGRMKFFIGARTHATIAAYSCLVPTMVLGYSVKSKGIAKDIFSTERLVLDLSEISDPVKLIARFEEMKAEEKELREILSAKVPELKRRAMKAKEFLLELK</sequence>
<gene>
    <name evidence="2" type="ORF">QGN23_13535</name>
</gene>
<proteinExistence type="predicted"/>
<evidence type="ECO:0000259" key="1">
    <source>
        <dbReference type="Pfam" id="PF04230"/>
    </source>
</evidence>
<dbReference type="RefSeq" id="WP_282904772.1">
    <property type="nucleotide sequence ID" value="NZ_CP124855.1"/>
</dbReference>
<evidence type="ECO:0000313" key="3">
    <source>
        <dbReference type="Proteomes" id="UP001241656"/>
    </source>
</evidence>
<evidence type="ECO:0000313" key="2">
    <source>
        <dbReference type="EMBL" id="WHF51429.1"/>
    </source>
</evidence>
<dbReference type="InterPro" id="IPR007345">
    <property type="entry name" value="Polysacch_pyruvyl_Trfase"/>
</dbReference>
<keyword evidence="3" id="KW-1185">Reference proteome</keyword>
<keyword evidence="2" id="KW-0808">Transferase</keyword>
<dbReference type="Pfam" id="PF04230">
    <property type="entry name" value="PS_pyruv_trans"/>
    <property type="match status" value="1"/>
</dbReference>
<accession>A0ABY8REJ2</accession>
<dbReference type="GO" id="GO:0016740">
    <property type="term" value="F:transferase activity"/>
    <property type="evidence" value="ECO:0007669"/>
    <property type="project" value="UniProtKB-KW"/>
</dbReference>
<reference evidence="2 3" key="1">
    <citation type="submission" date="2023-05" db="EMBL/GenBank/DDBJ databases">
        <title>Genomic insight into Chryseobacterium sp. wdc7 isolated forest soil (Gotjawal).</title>
        <authorList>
            <person name="Park S.-J."/>
        </authorList>
    </citation>
    <scope>NUCLEOTIDE SEQUENCE [LARGE SCALE GENOMIC DNA]</scope>
    <source>
        <strain evidence="3">wdc7</strain>
    </source>
</reference>
<dbReference type="PANTHER" id="PTHR36836:SF1">
    <property type="entry name" value="COLANIC ACID BIOSYNTHESIS PROTEIN WCAK"/>
    <property type="match status" value="1"/>
</dbReference>
<protein>
    <submittedName>
        <fullName evidence="2">Polysaccharide pyruvyl transferase family protein</fullName>
    </submittedName>
</protein>
<dbReference type="EMBL" id="CP124855">
    <property type="protein sequence ID" value="WHF51429.1"/>
    <property type="molecule type" value="Genomic_DNA"/>
</dbReference>
<dbReference type="Proteomes" id="UP001241656">
    <property type="component" value="Chromosome"/>
</dbReference>
<name>A0ABY8REJ2_9FLAO</name>
<feature type="domain" description="Polysaccharide pyruvyl transferase" evidence="1">
    <location>
        <begin position="68"/>
        <end position="321"/>
    </location>
</feature>
<dbReference type="PANTHER" id="PTHR36836">
    <property type="entry name" value="COLANIC ACID BIOSYNTHESIS PROTEIN WCAK"/>
    <property type="match status" value="1"/>
</dbReference>
<organism evidence="2 3">
    <name type="scientific">Chryseobacterium gotjawalense</name>
    <dbReference type="NCBI Taxonomy" id="3042315"/>
    <lineage>
        <taxon>Bacteria</taxon>
        <taxon>Pseudomonadati</taxon>
        <taxon>Bacteroidota</taxon>
        <taxon>Flavobacteriia</taxon>
        <taxon>Flavobacteriales</taxon>
        <taxon>Weeksellaceae</taxon>
        <taxon>Chryseobacterium group</taxon>
        <taxon>Chryseobacterium</taxon>
    </lineage>
</organism>